<evidence type="ECO:0000313" key="3">
    <source>
        <dbReference type="Proteomes" id="UP001162164"/>
    </source>
</evidence>
<feature type="domain" description="SEC7" evidence="1">
    <location>
        <begin position="1"/>
        <end position="68"/>
    </location>
</feature>
<accession>A0ABQ9IVC8</accession>
<dbReference type="PANTHER" id="PTHR10663">
    <property type="entry name" value="GUANYL-NUCLEOTIDE EXCHANGE FACTOR"/>
    <property type="match status" value="1"/>
</dbReference>
<evidence type="ECO:0000313" key="2">
    <source>
        <dbReference type="EMBL" id="KAJ8966787.1"/>
    </source>
</evidence>
<proteinExistence type="predicted"/>
<dbReference type="Pfam" id="PF01369">
    <property type="entry name" value="Sec7"/>
    <property type="match status" value="1"/>
</dbReference>
<protein>
    <recommendedName>
        <fullName evidence="1">SEC7 domain-containing protein</fullName>
    </recommendedName>
</protein>
<organism evidence="2 3">
    <name type="scientific">Molorchus minor</name>
    <dbReference type="NCBI Taxonomy" id="1323400"/>
    <lineage>
        <taxon>Eukaryota</taxon>
        <taxon>Metazoa</taxon>
        <taxon>Ecdysozoa</taxon>
        <taxon>Arthropoda</taxon>
        <taxon>Hexapoda</taxon>
        <taxon>Insecta</taxon>
        <taxon>Pterygota</taxon>
        <taxon>Neoptera</taxon>
        <taxon>Endopterygota</taxon>
        <taxon>Coleoptera</taxon>
        <taxon>Polyphaga</taxon>
        <taxon>Cucujiformia</taxon>
        <taxon>Chrysomeloidea</taxon>
        <taxon>Cerambycidae</taxon>
        <taxon>Lamiinae</taxon>
        <taxon>Monochamini</taxon>
        <taxon>Molorchus</taxon>
    </lineage>
</organism>
<dbReference type="PROSITE" id="PS50190">
    <property type="entry name" value="SEC7"/>
    <property type="match status" value="1"/>
</dbReference>
<dbReference type="EMBL" id="JAPWTJ010002294">
    <property type="protein sequence ID" value="KAJ8966787.1"/>
    <property type="molecule type" value="Genomic_DNA"/>
</dbReference>
<dbReference type="Proteomes" id="UP001162164">
    <property type="component" value="Unassembled WGS sequence"/>
</dbReference>
<reference evidence="2" key="1">
    <citation type="journal article" date="2023" name="Insect Mol. Biol.">
        <title>Genome sequencing provides insights into the evolution of gene families encoding plant cell wall-degrading enzymes in longhorned beetles.</title>
        <authorList>
            <person name="Shin N.R."/>
            <person name="Okamura Y."/>
            <person name="Kirsch R."/>
            <person name="Pauchet Y."/>
        </authorList>
    </citation>
    <scope>NUCLEOTIDE SEQUENCE</scope>
    <source>
        <strain evidence="2">MMC_N1</strain>
    </source>
</reference>
<dbReference type="Gene3D" id="1.10.1000.11">
    <property type="entry name" value="Arf Nucleotide-binding Site Opener,domain 2"/>
    <property type="match status" value="1"/>
</dbReference>
<keyword evidence="3" id="KW-1185">Reference proteome</keyword>
<dbReference type="PANTHER" id="PTHR10663:SF375">
    <property type="entry name" value="LD29171P"/>
    <property type="match status" value="1"/>
</dbReference>
<dbReference type="InterPro" id="IPR000904">
    <property type="entry name" value="Sec7_dom"/>
</dbReference>
<evidence type="ECO:0000259" key="1">
    <source>
        <dbReference type="PROSITE" id="PS50190"/>
    </source>
</evidence>
<dbReference type="InterPro" id="IPR035999">
    <property type="entry name" value="Sec7_dom_sf"/>
</dbReference>
<gene>
    <name evidence="2" type="ORF">NQ317_006434</name>
</gene>
<dbReference type="InterPro" id="IPR023394">
    <property type="entry name" value="Sec7_C_sf"/>
</dbReference>
<name>A0ABQ9IVC8_9CUCU</name>
<sequence>MYTYVDQMDFTNMDFVAALRHFLDGFRLPGEAQKLIAIIMLMEKFASHYCTCNPNNGLFASADTAYILVNRKTQIKNEKRRKILFNMEMEAISTAEKNLMESVSHVQTPFTLA</sequence>
<comment type="caution">
    <text evidence="2">The sequence shown here is derived from an EMBL/GenBank/DDBJ whole genome shotgun (WGS) entry which is preliminary data.</text>
</comment>
<dbReference type="SUPFAM" id="SSF48425">
    <property type="entry name" value="Sec7 domain"/>
    <property type="match status" value="1"/>
</dbReference>